<evidence type="ECO:0000313" key="3">
    <source>
        <dbReference type="EnsemblMetazoa" id="CLYHEMP021738.1"/>
    </source>
</evidence>
<dbReference type="GeneID" id="136808784"/>
<feature type="domain" description="C-type lectin" evidence="2">
    <location>
        <begin position="28"/>
        <end position="162"/>
    </location>
</feature>
<dbReference type="CDD" id="cd00037">
    <property type="entry name" value="CLECT"/>
    <property type="match status" value="1"/>
</dbReference>
<dbReference type="InterPro" id="IPR016187">
    <property type="entry name" value="CTDL_fold"/>
</dbReference>
<organism evidence="3 4">
    <name type="scientific">Clytia hemisphaerica</name>
    <dbReference type="NCBI Taxonomy" id="252671"/>
    <lineage>
        <taxon>Eukaryota</taxon>
        <taxon>Metazoa</taxon>
        <taxon>Cnidaria</taxon>
        <taxon>Hydrozoa</taxon>
        <taxon>Hydroidolina</taxon>
        <taxon>Leptothecata</taxon>
        <taxon>Obeliida</taxon>
        <taxon>Clytiidae</taxon>
        <taxon>Clytia</taxon>
    </lineage>
</organism>
<dbReference type="PROSITE" id="PS50041">
    <property type="entry name" value="C_TYPE_LECTIN_2"/>
    <property type="match status" value="1"/>
</dbReference>
<sequence>MRLCEMILILFTLVVGTSSKATVIYRLYSLQRYIAYKNRVTWHQAQTNCRAIGGELLTINDEKEHKFLEKVLKKMKFTGKSLPFFWIGLNDFVKADVHVWSGQPSTLKGYIKRCNGLRFRDGTRKTGAALYVSKSRFCVLDKTFRKVLYDSSLKYKFGYICENQKPLKLKATS</sequence>
<dbReference type="InterPro" id="IPR001304">
    <property type="entry name" value="C-type_lectin-like"/>
</dbReference>
<protein>
    <recommendedName>
        <fullName evidence="2">C-type lectin domain-containing protein</fullName>
    </recommendedName>
</protein>
<evidence type="ECO:0000313" key="4">
    <source>
        <dbReference type="Proteomes" id="UP000594262"/>
    </source>
</evidence>
<dbReference type="Pfam" id="PF00059">
    <property type="entry name" value="Lectin_C"/>
    <property type="match status" value="1"/>
</dbReference>
<keyword evidence="4" id="KW-1185">Reference proteome</keyword>
<keyword evidence="1" id="KW-0732">Signal</keyword>
<evidence type="ECO:0000259" key="2">
    <source>
        <dbReference type="PROSITE" id="PS50041"/>
    </source>
</evidence>
<dbReference type="AlphaFoldDB" id="A0A7M6DQA2"/>
<reference evidence="3" key="1">
    <citation type="submission" date="2021-01" db="UniProtKB">
        <authorList>
            <consortium name="EnsemblMetazoa"/>
        </authorList>
    </citation>
    <scope>IDENTIFICATION</scope>
</reference>
<feature type="signal peptide" evidence="1">
    <location>
        <begin position="1"/>
        <end position="19"/>
    </location>
</feature>
<dbReference type="InterPro" id="IPR016186">
    <property type="entry name" value="C-type_lectin-like/link_sf"/>
</dbReference>
<proteinExistence type="predicted"/>
<dbReference type="EnsemblMetazoa" id="CLYHEMT021738.1">
    <property type="protein sequence ID" value="CLYHEMP021738.1"/>
    <property type="gene ID" value="CLYHEMG021738"/>
</dbReference>
<dbReference type="RefSeq" id="XP_066921427.1">
    <property type="nucleotide sequence ID" value="XM_067065326.1"/>
</dbReference>
<evidence type="ECO:0000256" key="1">
    <source>
        <dbReference type="SAM" id="SignalP"/>
    </source>
</evidence>
<feature type="chain" id="PRO_5029551076" description="C-type lectin domain-containing protein" evidence="1">
    <location>
        <begin position="20"/>
        <end position="173"/>
    </location>
</feature>
<accession>A0A7M6DQA2</accession>
<dbReference type="OrthoDB" id="441660at2759"/>
<dbReference type="SMART" id="SM00034">
    <property type="entry name" value="CLECT"/>
    <property type="match status" value="1"/>
</dbReference>
<dbReference type="Gene3D" id="3.10.100.10">
    <property type="entry name" value="Mannose-Binding Protein A, subunit A"/>
    <property type="match status" value="1"/>
</dbReference>
<dbReference type="SUPFAM" id="SSF56436">
    <property type="entry name" value="C-type lectin-like"/>
    <property type="match status" value="1"/>
</dbReference>
<name>A0A7M6DQA2_9CNID</name>
<dbReference type="Proteomes" id="UP000594262">
    <property type="component" value="Unplaced"/>
</dbReference>